<organism evidence="9 10">
    <name type="scientific">Microbulbifer flavimaris</name>
    <dbReference type="NCBI Taxonomy" id="1781068"/>
    <lineage>
        <taxon>Bacteria</taxon>
        <taxon>Pseudomonadati</taxon>
        <taxon>Pseudomonadota</taxon>
        <taxon>Gammaproteobacteria</taxon>
        <taxon>Cellvibrionales</taxon>
        <taxon>Microbulbiferaceae</taxon>
        <taxon>Microbulbifer</taxon>
    </lineage>
</organism>
<dbReference type="PANTHER" id="PTHR21299">
    <property type="entry name" value="CYTIDYLATE KINASE/PANTOATE-BETA-ALANINE LIGASE"/>
    <property type="match status" value="1"/>
</dbReference>
<keyword evidence="10" id="KW-1185">Reference proteome</keyword>
<keyword evidence="3 8" id="KW-0436">Ligase</keyword>
<comment type="subcellular location">
    <subcellularLocation>
        <location evidence="8">Cytoplasm</location>
    </subcellularLocation>
</comment>
<feature type="binding site" evidence="8">
    <location>
        <begin position="149"/>
        <end position="152"/>
    </location>
    <ligand>
        <name>ATP</name>
        <dbReference type="ChEBI" id="CHEBI:30616"/>
    </ligand>
</feature>
<dbReference type="Proteomes" id="UP000218427">
    <property type="component" value="Unassembled WGS sequence"/>
</dbReference>
<comment type="catalytic activity">
    <reaction evidence="7 8">
        <text>(R)-pantoate + beta-alanine + ATP = (R)-pantothenate + AMP + diphosphate + H(+)</text>
        <dbReference type="Rhea" id="RHEA:10912"/>
        <dbReference type="ChEBI" id="CHEBI:15378"/>
        <dbReference type="ChEBI" id="CHEBI:15980"/>
        <dbReference type="ChEBI" id="CHEBI:29032"/>
        <dbReference type="ChEBI" id="CHEBI:30616"/>
        <dbReference type="ChEBI" id="CHEBI:33019"/>
        <dbReference type="ChEBI" id="CHEBI:57966"/>
        <dbReference type="ChEBI" id="CHEBI:456215"/>
        <dbReference type="EC" id="6.3.2.1"/>
    </reaction>
</comment>
<proteinExistence type="inferred from homology"/>
<comment type="caution">
    <text evidence="8">Lacks conserved residue(s) required for the propagation of feature annotation.</text>
</comment>
<dbReference type="HAMAP" id="MF_00158">
    <property type="entry name" value="PanC"/>
    <property type="match status" value="1"/>
</dbReference>
<evidence type="ECO:0000256" key="3">
    <source>
        <dbReference type="ARBA" id="ARBA00022598"/>
    </source>
</evidence>
<dbReference type="EMBL" id="LRFG02000003">
    <property type="protein sequence ID" value="PCO05340.1"/>
    <property type="molecule type" value="Genomic_DNA"/>
</dbReference>
<comment type="caution">
    <text evidence="9">The sequence shown here is derived from an EMBL/GenBank/DDBJ whole genome shotgun (WGS) entry which is preliminary data.</text>
</comment>
<dbReference type="EC" id="6.3.2.1" evidence="8"/>
<dbReference type="Pfam" id="PF02569">
    <property type="entry name" value="Pantoate_ligase"/>
    <property type="match status" value="1"/>
</dbReference>
<dbReference type="InterPro" id="IPR003721">
    <property type="entry name" value="Pantoate_ligase"/>
</dbReference>
<sequence>MQVFHHVASLREALAGARRNGKTIGFVPTMGNLHDAHIELVRLARQHCDVVVVSIFVNRLQFGLNEDWDTYPRTMEQDMARLRAVDCDFLFHPEESEIYPNGMDEQTRVVCPAMTDVLCGASRPGHFEGVTTVVAKLFNIVQPDQAVFGIKDFQQLAVIRRMVEDLCIPVEIVAAPVHRESDGLAMSSRNSYITPEERPRVAVLNRSLNWVRESIEQGRRDFAELEAEAKARIEDSGFQVDYFSIRNSRNLEPAAHDDREITVLGAMYTTAARLIDNVSLEL</sequence>
<keyword evidence="6 8" id="KW-0067">ATP-binding</keyword>
<evidence type="ECO:0000256" key="8">
    <source>
        <dbReference type="HAMAP-Rule" id="MF_00158"/>
    </source>
</evidence>
<comment type="miscellaneous">
    <text evidence="8">The reaction proceeds by a bi uni uni bi ping pong mechanism.</text>
</comment>
<accession>A0ABX4HYV7</accession>
<name>A0ABX4HYV7_9GAMM</name>
<comment type="pathway">
    <text evidence="1 8">Cofactor biosynthesis; (R)-pantothenate biosynthesis; (R)-pantothenate from (R)-pantoate and beta-alanine: step 1/1.</text>
</comment>
<feature type="binding site" evidence="8">
    <location>
        <position position="61"/>
    </location>
    <ligand>
        <name>(R)-pantoate</name>
        <dbReference type="ChEBI" id="CHEBI:15980"/>
    </ligand>
</feature>
<evidence type="ECO:0000256" key="6">
    <source>
        <dbReference type="ARBA" id="ARBA00022840"/>
    </source>
</evidence>
<feature type="binding site" evidence="8">
    <location>
        <position position="155"/>
    </location>
    <ligand>
        <name>(R)-pantoate</name>
        <dbReference type="ChEBI" id="CHEBI:15980"/>
    </ligand>
</feature>
<gene>
    <name evidence="8" type="primary">panC</name>
    <name evidence="9" type="ORF">AWR36_009785</name>
</gene>
<dbReference type="PANTHER" id="PTHR21299:SF1">
    <property type="entry name" value="PANTOATE--BETA-ALANINE LIGASE"/>
    <property type="match status" value="1"/>
</dbReference>
<dbReference type="SUPFAM" id="SSF52374">
    <property type="entry name" value="Nucleotidylyl transferase"/>
    <property type="match status" value="1"/>
</dbReference>
<dbReference type="Gene3D" id="3.40.50.620">
    <property type="entry name" value="HUPs"/>
    <property type="match status" value="1"/>
</dbReference>
<keyword evidence="5 8" id="KW-0547">Nucleotide-binding</keyword>
<evidence type="ECO:0000313" key="9">
    <source>
        <dbReference type="EMBL" id="PCO05340.1"/>
    </source>
</evidence>
<keyword evidence="4 8" id="KW-0566">Pantothenate biosynthesis</keyword>
<feature type="binding site" evidence="8">
    <location>
        <begin position="186"/>
        <end position="189"/>
    </location>
    <ligand>
        <name>ATP</name>
        <dbReference type="ChEBI" id="CHEBI:30616"/>
    </ligand>
</feature>
<evidence type="ECO:0000313" key="10">
    <source>
        <dbReference type="Proteomes" id="UP000218427"/>
    </source>
</evidence>
<comment type="subunit">
    <text evidence="8">Homodimer.</text>
</comment>
<evidence type="ECO:0000256" key="4">
    <source>
        <dbReference type="ARBA" id="ARBA00022655"/>
    </source>
</evidence>
<dbReference type="RefSeq" id="WP_067084961.1">
    <property type="nucleotide sequence ID" value="NZ_LRFG02000003.1"/>
</dbReference>
<evidence type="ECO:0000256" key="7">
    <source>
        <dbReference type="ARBA" id="ARBA00048258"/>
    </source>
</evidence>
<feature type="binding site" evidence="8">
    <location>
        <begin position="30"/>
        <end position="37"/>
    </location>
    <ligand>
        <name>ATP</name>
        <dbReference type="ChEBI" id="CHEBI:30616"/>
    </ligand>
</feature>
<protein>
    <recommendedName>
        <fullName evidence="8">Pantothenate synthetase</fullName>
        <shortName evidence="8">PS</shortName>
        <ecNumber evidence="8">6.3.2.1</ecNumber>
    </recommendedName>
    <alternativeName>
        <fullName evidence="8">Pantoate--beta-alanine ligase</fullName>
    </alternativeName>
    <alternativeName>
        <fullName evidence="8">Pantoate-activating enzyme</fullName>
    </alternativeName>
</protein>
<evidence type="ECO:0000256" key="5">
    <source>
        <dbReference type="ARBA" id="ARBA00022741"/>
    </source>
</evidence>
<reference evidence="9" key="1">
    <citation type="submission" date="2017-08" db="EMBL/GenBank/DDBJ databases">
        <title>Microbulbifer marisrubri sp. nov., a halophilic alphaproteobacterium isolated from marine sediment of the Yellow Sea, China.</title>
        <authorList>
            <person name="Zhang G."/>
            <person name="Xiong Q."/>
        </authorList>
    </citation>
    <scope>NUCLEOTIDE SEQUENCE [LARGE SCALE GENOMIC DNA]</scope>
    <source>
        <strain evidence="9">WRN-8</strain>
    </source>
</reference>
<dbReference type="CDD" id="cd00560">
    <property type="entry name" value="PanC"/>
    <property type="match status" value="1"/>
</dbReference>
<evidence type="ECO:0000256" key="1">
    <source>
        <dbReference type="ARBA" id="ARBA00004990"/>
    </source>
</evidence>
<comment type="function">
    <text evidence="8">Catalyzes the condensation of pantoate with beta-alanine in an ATP-dependent reaction via a pantoyl-adenylate intermediate.</text>
</comment>
<keyword evidence="8" id="KW-0963">Cytoplasm</keyword>
<dbReference type="GO" id="GO:0016874">
    <property type="term" value="F:ligase activity"/>
    <property type="evidence" value="ECO:0007669"/>
    <property type="project" value="UniProtKB-KW"/>
</dbReference>
<dbReference type="Gene3D" id="3.30.1300.10">
    <property type="entry name" value="Pantoate-beta-alanine ligase, C-terminal domain"/>
    <property type="match status" value="1"/>
</dbReference>
<feature type="active site" description="Proton donor" evidence="8">
    <location>
        <position position="37"/>
    </location>
</feature>
<dbReference type="InterPro" id="IPR042176">
    <property type="entry name" value="Pantoate_ligase_C"/>
</dbReference>
<feature type="binding site" evidence="8">
    <location>
        <position position="61"/>
    </location>
    <ligand>
        <name>beta-alanine</name>
        <dbReference type="ChEBI" id="CHEBI:57966"/>
    </ligand>
</feature>
<dbReference type="InterPro" id="IPR014729">
    <property type="entry name" value="Rossmann-like_a/b/a_fold"/>
</dbReference>
<comment type="similarity">
    <text evidence="2 8">Belongs to the pantothenate synthetase family.</text>
</comment>
<dbReference type="NCBIfam" id="TIGR00018">
    <property type="entry name" value="panC"/>
    <property type="match status" value="1"/>
</dbReference>
<evidence type="ECO:0000256" key="2">
    <source>
        <dbReference type="ARBA" id="ARBA00009256"/>
    </source>
</evidence>